<name>A0A6A6B529_9PEZI</name>
<dbReference type="OrthoDB" id="2013972at2759"/>
<dbReference type="InterPro" id="IPR029063">
    <property type="entry name" value="SAM-dependent_MTases_sf"/>
</dbReference>
<reference evidence="2" key="1">
    <citation type="journal article" date="2020" name="Stud. Mycol.">
        <title>101 Dothideomycetes genomes: a test case for predicting lifestyles and emergence of pathogens.</title>
        <authorList>
            <person name="Haridas S."/>
            <person name="Albert R."/>
            <person name="Binder M."/>
            <person name="Bloem J."/>
            <person name="Labutti K."/>
            <person name="Salamov A."/>
            <person name="Andreopoulos B."/>
            <person name="Baker S."/>
            <person name="Barry K."/>
            <person name="Bills G."/>
            <person name="Bluhm B."/>
            <person name="Cannon C."/>
            <person name="Castanera R."/>
            <person name="Culley D."/>
            <person name="Daum C."/>
            <person name="Ezra D."/>
            <person name="Gonzalez J."/>
            <person name="Henrissat B."/>
            <person name="Kuo A."/>
            <person name="Liang C."/>
            <person name="Lipzen A."/>
            <person name="Lutzoni F."/>
            <person name="Magnuson J."/>
            <person name="Mondo S."/>
            <person name="Nolan M."/>
            <person name="Ohm R."/>
            <person name="Pangilinan J."/>
            <person name="Park H.-J."/>
            <person name="Ramirez L."/>
            <person name="Alfaro M."/>
            <person name="Sun H."/>
            <person name="Tritt A."/>
            <person name="Yoshinaga Y."/>
            <person name="Zwiers L.-H."/>
            <person name="Turgeon B."/>
            <person name="Goodwin S."/>
            <person name="Spatafora J."/>
            <person name="Crous P."/>
            <person name="Grigoriev I."/>
        </authorList>
    </citation>
    <scope>NUCLEOTIDE SEQUENCE</scope>
    <source>
        <strain evidence="2">CBS 121167</strain>
    </source>
</reference>
<dbReference type="CDD" id="cd02440">
    <property type="entry name" value="AdoMet_MTases"/>
    <property type="match status" value="1"/>
</dbReference>
<dbReference type="Proteomes" id="UP000799438">
    <property type="component" value="Unassembled WGS sequence"/>
</dbReference>
<dbReference type="EMBL" id="ML995498">
    <property type="protein sequence ID" value="KAF2138077.1"/>
    <property type="molecule type" value="Genomic_DNA"/>
</dbReference>
<dbReference type="SUPFAM" id="SSF53335">
    <property type="entry name" value="S-adenosyl-L-methionine-dependent methyltransferases"/>
    <property type="match status" value="1"/>
</dbReference>
<evidence type="ECO:0000256" key="1">
    <source>
        <dbReference type="SAM" id="MobiDB-lite"/>
    </source>
</evidence>
<protein>
    <recommendedName>
        <fullName evidence="4">Methyltransferase domain-containing protein</fullName>
    </recommendedName>
</protein>
<feature type="region of interest" description="Disordered" evidence="1">
    <location>
        <begin position="24"/>
        <end position="61"/>
    </location>
</feature>
<dbReference type="Gene3D" id="3.40.50.150">
    <property type="entry name" value="Vaccinia Virus protein VP39"/>
    <property type="match status" value="1"/>
</dbReference>
<dbReference type="Pfam" id="PF13489">
    <property type="entry name" value="Methyltransf_23"/>
    <property type="match status" value="1"/>
</dbReference>
<dbReference type="GeneID" id="54294890"/>
<dbReference type="GO" id="GO:0008168">
    <property type="term" value="F:methyltransferase activity"/>
    <property type="evidence" value="ECO:0007669"/>
    <property type="project" value="TreeGrafter"/>
</dbReference>
<dbReference type="PANTHER" id="PTHR43591">
    <property type="entry name" value="METHYLTRANSFERASE"/>
    <property type="match status" value="1"/>
</dbReference>
<keyword evidence="3" id="KW-1185">Reference proteome</keyword>
<feature type="compositionally biased region" description="Polar residues" evidence="1">
    <location>
        <begin position="49"/>
        <end position="61"/>
    </location>
</feature>
<evidence type="ECO:0000313" key="3">
    <source>
        <dbReference type="Proteomes" id="UP000799438"/>
    </source>
</evidence>
<dbReference type="RefSeq" id="XP_033393790.1">
    <property type="nucleotide sequence ID" value="XM_033537394.1"/>
</dbReference>
<accession>A0A6A6B529</accession>
<gene>
    <name evidence="2" type="ORF">K452DRAFT_234911</name>
</gene>
<organism evidence="2 3">
    <name type="scientific">Aplosporella prunicola CBS 121167</name>
    <dbReference type="NCBI Taxonomy" id="1176127"/>
    <lineage>
        <taxon>Eukaryota</taxon>
        <taxon>Fungi</taxon>
        <taxon>Dikarya</taxon>
        <taxon>Ascomycota</taxon>
        <taxon>Pezizomycotina</taxon>
        <taxon>Dothideomycetes</taxon>
        <taxon>Dothideomycetes incertae sedis</taxon>
        <taxon>Botryosphaeriales</taxon>
        <taxon>Aplosporellaceae</taxon>
        <taxon>Aplosporella</taxon>
    </lineage>
</organism>
<feature type="compositionally biased region" description="Polar residues" evidence="1">
    <location>
        <begin position="30"/>
        <end position="39"/>
    </location>
</feature>
<dbReference type="AlphaFoldDB" id="A0A6A6B529"/>
<dbReference type="PANTHER" id="PTHR43591:SF24">
    <property type="entry name" value="2-METHOXY-6-POLYPRENYL-1,4-BENZOQUINOL METHYLASE, MITOCHONDRIAL"/>
    <property type="match status" value="1"/>
</dbReference>
<evidence type="ECO:0000313" key="2">
    <source>
        <dbReference type="EMBL" id="KAF2138077.1"/>
    </source>
</evidence>
<proteinExistence type="predicted"/>
<sequence length="358" mass="39977">MSPAEEAPSAGTAALGGVDFEEYANEVSDAAQQASTTIQAGEERDLDTASESGFSTDSDARSVSLTSNVRDFVFENGRRFHKFREGRYLFPNDDQEQEREDMKHALVVTVMGNMLHYAPIGDNPQNILDIGTGTGIWAVEMAETYPSATVQGYACIKQHVVPPNCRFMVDDAESPWLDPKEYYDLIHGRHILQAIKNFPAMLQTAYEHMKPGAYVELHEFEYQAGCDDGSLPKDGYKLEEMLKYVAEGLKRLGPDLYGVLKLPQMLKDAGFVNVEDRITKVPIGPWAKNKLLRKTGLYLQAIGLDGLQAIAMAPMTRGLGWSPQSVEVFLKDVRDQMKDPSIHAYYNFHAIYAQKPVR</sequence>
<evidence type="ECO:0008006" key="4">
    <source>
        <dbReference type="Google" id="ProtNLM"/>
    </source>
</evidence>